<keyword evidence="7 8" id="KW-0472">Membrane</keyword>
<accession>A0A0R1NEA3</accession>
<feature type="transmembrane region" description="Helical" evidence="10">
    <location>
        <begin position="321"/>
        <end position="345"/>
    </location>
</feature>
<comment type="caution">
    <text evidence="12">The sequence shown here is derived from an EMBL/GenBank/DDBJ whole genome shotgun (WGS) entry which is preliminary data.</text>
</comment>
<dbReference type="EMBL" id="AZEC01000001">
    <property type="protein sequence ID" value="KRL14616.1"/>
    <property type="molecule type" value="Genomic_DNA"/>
</dbReference>
<dbReference type="PANTHER" id="PTHR33989:SF4">
    <property type="entry name" value="PTS SYSTEM N,N'-DIACETYLCHITOBIOSE-SPECIFIC EIIC COMPONENT"/>
    <property type="match status" value="1"/>
</dbReference>
<evidence type="ECO:0000256" key="10">
    <source>
        <dbReference type="SAM" id="Phobius"/>
    </source>
</evidence>
<evidence type="ECO:0000256" key="1">
    <source>
        <dbReference type="ARBA" id="ARBA00004651"/>
    </source>
</evidence>
<keyword evidence="6 10" id="KW-1133">Transmembrane helix</keyword>
<feature type="transmembrane region" description="Helical" evidence="10">
    <location>
        <begin position="266"/>
        <end position="286"/>
    </location>
</feature>
<dbReference type="PATRIC" id="fig|1423792.3.peg.273"/>
<evidence type="ECO:0000256" key="3">
    <source>
        <dbReference type="ARBA" id="ARBA00022475"/>
    </source>
</evidence>
<name>A0A0R1NEA3_9LACO</name>
<dbReference type="GO" id="GO:0009401">
    <property type="term" value="P:phosphoenolpyruvate-dependent sugar phosphotransferase system"/>
    <property type="evidence" value="ECO:0007669"/>
    <property type="project" value="InterPro"/>
</dbReference>
<reference evidence="12 13" key="1">
    <citation type="journal article" date="2015" name="Genome Announc.">
        <title>Expanding the biotechnology potential of lactobacilli through comparative genomics of 213 strains and associated genera.</title>
        <authorList>
            <person name="Sun Z."/>
            <person name="Harris H.M."/>
            <person name="McCann A."/>
            <person name="Guo C."/>
            <person name="Argimon S."/>
            <person name="Zhang W."/>
            <person name="Yang X."/>
            <person name="Jeffery I.B."/>
            <person name="Cooney J.C."/>
            <person name="Kagawa T.F."/>
            <person name="Liu W."/>
            <person name="Song Y."/>
            <person name="Salvetti E."/>
            <person name="Wrobel A."/>
            <person name="Rasinkangas P."/>
            <person name="Parkhill J."/>
            <person name="Rea M.C."/>
            <person name="O'Sullivan O."/>
            <person name="Ritari J."/>
            <person name="Douillard F.P."/>
            <person name="Paul Ross R."/>
            <person name="Yang R."/>
            <person name="Briner A.E."/>
            <person name="Felis G.E."/>
            <person name="de Vos W.M."/>
            <person name="Barrangou R."/>
            <person name="Klaenhammer T.R."/>
            <person name="Caufield P.W."/>
            <person name="Cui Y."/>
            <person name="Zhang H."/>
            <person name="O'Toole P.W."/>
        </authorList>
    </citation>
    <scope>NUCLEOTIDE SEQUENCE [LARGE SCALE GENOMIC DNA]</scope>
    <source>
        <strain evidence="12 13">DSM 12744</strain>
    </source>
</reference>
<dbReference type="PANTHER" id="PTHR33989">
    <property type="match status" value="1"/>
</dbReference>
<dbReference type="NCBIfam" id="TIGR00410">
    <property type="entry name" value="lacE"/>
    <property type="match status" value="1"/>
</dbReference>
<comment type="function">
    <text evidence="8">The phosphoenolpyruvate-dependent sugar phosphotransferase system (PTS), a major carbohydrate active -transport system, catalyzes the phosphorylation of incoming sugar substrates concomitant with their translocation across the cell membrane.</text>
</comment>
<feature type="domain" description="PTS EIIC type-3" evidence="11">
    <location>
        <begin position="4"/>
        <end position="391"/>
    </location>
</feature>
<evidence type="ECO:0000256" key="6">
    <source>
        <dbReference type="ARBA" id="ARBA00022989"/>
    </source>
</evidence>
<feature type="transmembrane region" description="Helical" evidence="10">
    <location>
        <begin position="30"/>
        <end position="53"/>
    </location>
</feature>
<sequence>MKKFINSILPFFLKIGSNNYLTAIRDGLSFTVPFTIVGSLFLIVGNFPIIAWTNFIKPYTPMLNSVVNVSFGMLGLISAIGIGYSLAKNFKIELLSNTIITTIAFLLATVDNKFQISVANLSATGMFTAILVAVLTTVVSRFVVAHNLTIKLPDSVPPAVAQSFNSLTPAALVLLIVWLIRVVLQINVNDILQRVFQPLIFGLNTIPGLLVYTFIALALWLIGVHGPNLLAGIVTPIFLSNIAANIKAFQAGQTVPYDVADGFWTLFQNIGGSGCTIGLVLAMLVARSKMYRDLGRLSIGPAIFCINEPVIFGFPIVMNPIMAIPFVATPMILGAMTIVFMRLGWVGRIVTEVPWTTPPIIGPYLATNGSIGAAIWSACTIVISYALYFPFFKILDRKQSAAEATEEKNNAPASASVVSGKGATE</sequence>
<evidence type="ECO:0000256" key="8">
    <source>
        <dbReference type="PIRNR" id="PIRNR006351"/>
    </source>
</evidence>
<dbReference type="InterPro" id="IPR051088">
    <property type="entry name" value="PTS_Sugar-EIIC/EIIB"/>
</dbReference>
<keyword evidence="5 10" id="KW-0812">Transmembrane</keyword>
<keyword evidence="3 8" id="KW-1003">Cell membrane</keyword>
<dbReference type="GO" id="GO:0008982">
    <property type="term" value="F:protein-N(PI)-phosphohistidine-sugar phosphotransferase activity"/>
    <property type="evidence" value="ECO:0007669"/>
    <property type="project" value="UniProtKB-UniRule"/>
</dbReference>
<evidence type="ECO:0000256" key="7">
    <source>
        <dbReference type="ARBA" id="ARBA00023136"/>
    </source>
</evidence>
<organism evidence="12 13">
    <name type="scientific">Schleiferilactobacillus perolens DSM 12744</name>
    <dbReference type="NCBI Taxonomy" id="1423792"/>
    <lineage>
        <taxon>Bacteria</taxon>
        <taxon>Bacillati</taxon>
        <taxon>Bacillota</taxon>
        <taxon>Bacilli</taxon>
        <taxon>Lactobacillales</taxon>
        <taxon>Lactobacillaceae</taxon>
        <taxon>Schleiferilactobacillus</taxon>
    </lineage>
</organism>
<dbReference type="InterPro" id="IPR004501">
    <property type="entry name" value="PTS_EIIC_3"/>
</dbReference>
<dbReference type="PROSITE" id="PS51105">
    <property type="entry name" value="PTS_EIIC_TYPE_3"/>
    <property type="match status" value="1"/>
</dbReference>
<feature type="transmembrane region" description="Helical" evidence="10">
    <location>
        <begin position="196"/>
        <end position="222"/>
    </location>
</feature>
<evidence type="ECO:0000313" key="12">
    <source>
        <dbReference type="EMBL" id="KRL14616.1"/>
    </source>
</evidence>
<gene>
    <name evidence="12" type="ORF">FD09_GL000269</name>
</gene>
<keyword evidence="13" id="KW-1185">Reference proteome</keyword>
<feature type="transmembrane region" description="Helical" evidence="10">
    <location>
        <begin position="365"/>
        <end position="388"/>
    </location>
</feature>
<keyword evidence="2 8" id="KW-0813">Transport</keyword>
<feature type="region of interest" description="Disordered" evidence="9">
    <location>
        <begin position="405"/>
        <end position="425"/>
    </location>
</feature>
<proteinExistence type="predicted"/>
<evidence type="ECO:0000256" key="5">
    <source>
        <dbReference type="ARBA" id="ARBA00022692"/>
    </source>
</evidence>
<dbReference type="AlphaFoldDB" id="A0A0R1NEA3"/>
<dbReference type="InterPro" id="IPR004796">
    <property type="entry name" value="PTS_IIC_cello"/>
</dbReference>
<evidence type="ECO:0000256" key="4">
    <source>
        <dbReference type="ARBA" id="ARBA00022597"/>
    </source>
</evidence>
<dbReference type="PIRSF" id="PIRSF006351">
    <property type="entry name" value="PTS_EIIC-Cellobiose"/>
    <property type="match status" value="1"/>
</dbReference>
<protein>
    <recommendedName>
        <fullName evidence="8">Permease IIC component</fullName>
    </recommendedName>
</protein>
<keyword evidence="12" id="KW-0670">Pyruvate</keyword>
<feature type="transmembrane region" description="Helical" evidence="10">
    <location>
        <begin position="92"/>
        <end position="110"/>
    </location>
</feature>
<evidence type="ECO:0000313" key="13">
    <source>
        <dbReference type="Proteomes" id="UP000051330"/>
    </source>
</evidence>
<evidence type="ECO:0000256" key="9">
    <source>
        <dbReference type="SAM" id="MobiDB-lite"/>
    </source>
</evidence>
<feature type="transmembrane region" description="Helical" evidence="10">
    <location>
        <begin position="164"/>
        <end position="184"/>
    </location>
</feature>
<dbReference type="Proteomes" id="UP000051330">
    <property type="component" value="Unassembled WGS sequence"/>
</dbReference>
<dbReference type="STRING" id="1423792.FD09_GL000269"/>
<evidence type="ECO:0000256" key="2">
    <source>
        <dbReference type="ARBA" id="ARBA00022448"/>
    </source>
</evidence>
<feature type="transmembrane region" description="Helical" evidence="10">
    <location>
        <begin position="122"/>
        <end position="144"/>
    </location>
</feature>
<comment type="subcellular location">
    <subcellularLocation>
        <location evidence="1">Cell membrane</location>
        <topology evidence="1">Multi-pass membrane protein</topology>
    </subcellularLocation>
</comment>
<evidence type="ECO:0000259" key="11">
    <source>
        <dbReference type="PROSITE" id="PS51105"/>
    </source>
</evidence>
<dbReference type="GO" id="GO:0005886">
    <property type="term" value="C:plasma membrane"/>
    <property type="evidence" value="ECO:0007669"/>
    <property type="project" value="UniProtKB-SubCell"/>
</dbReference>
<keyword evidence="12" id="KW-0808">Transferase</keyword>
<dbReference type="RefSeq" id="WP_057817476.1">
    <property type="nucleotide sequence ID" value="NZ_AZEC01000001.1"/>
</dbReference>
<keyword evidence="4 8" id="KW-0762">Sugar transport</keyword>
<dbReference type="Pfam" id="PF02378">
    <property type="entry name" value="PTS_EIIC"/>
    <property type="match status" value="1"/>
</dbReference>
<dbReference type="GO" id="GO:1901264">
    <property type="term" value="P:carbohydrate derivative transport"/>
    <property type="evidence" value="ECO:0007669"/>
    <property type="project" value="TreeGrafter"/>
</dbReference>
<dbReference type="InterPro" id="IPR003352">
    <property type="entry name" value="PTS_EIIC"/>
</dbReference>
<feature type="transmembrane region" description="Helical" evidence="10">
    <location>
        <begin position="65"/>
        <end position="86"/>
    </location>
</feature>